<evidence type="ECO:0000259" key="2">
    <source>
        <dbReference type="Pfam" id="PF07685"/>
    </source>
</evidence>
<feature type="domain" description="CobB/CobQ-like glutamine amidotransferase" evidence="2">
    <location>
        <begin position="4"/>
        <end position="82"/>
    </location>
</feature>
<reference evidence="3 4" key="1">
    <citation type="submission" date="2020-01" db="EMBL/GenBank/DDBJ databases">
        <title>Genetics and antimicrobial susceptibilities of Nocardia species isolated from the soil; a comparison with species isolated from humans.</title>
        <authorList>
            <person name="Carrasco G."/>
            <person name="Monzon S."/>
            <person name="Sansegundo M."/>
            <person name="Garcia E."/>
            <person name="Garrido N."/>
            <person name="Medina M.J."/>
            <person name="Villalon P."/>
            <person name="Ramirez-Arocha A.C."/>
            <person name="Jimenez P."/>
            <person name="Cuesta I."/>
            <person name="Valdezate S."/>
        </authorList>
    </citation>
    <scope>NUCLEOTIDE SEQUENCE [LARGE SCALE GENOMIC DNA]</scope>
    <source>
        <strain evidence="3 4">CNM20110626</strain>
    </source>
</reference>
<dbReference type="Proteomes" id="UP000471166">
    <property type="component" value="Unassembled WGS sequence"/>
</dbReference>
<dbReference type="AlphaFoldDB" id="A0A6P1CXE1"/>
<evidence type="ECO:0000313" key="4">
    <source>
        <dbReference type="Proteomes" id="UP000471166"/>
    </source>
</evidence>
<gene>
    <name evidence="3" type="ORF">GV791_31940</name>
</gene>
<dbReference type="Gene3D" id="3.40.50.880">
    <property type="match status" value="1"/>
</dbReference>
<sequence length="102" mass="10623">LLARAAVGGPILGICGGYQMLGARIVDQVESAAGPIDGLGLLDLEIEFADPKLLRRVIGVGGAGMALRGYEIHHGRVHRTGDPHWLHIGPEVTADPATDVLA</sequence>
<protein>
    <submittedName>
        <fullName evidence="3">Cobyric acid synthase CobQ</fullName>
    </submittedName>
</protein>
<dbReference type="PANTHER" id="PTHR21343">
    <property type="entry name" value="DETHIOBIOTIN SYNTHETASE"/>
    <property type="match status" value="1"/>
</dbReference>
<dbReference type="Pfam" id="PF07685">
    <property type="entry name" value="GATase_3"/>
    <property type="match status" value="1"/>
</dbReference>
<accession>A0A6P1CXE1</accession>
<dbReference type="InterPro" id="IPR011698">
    <property type="entry name" value="GATase_3"/>
</dbReference>
<evidence type="ECO:0000256" key="1">
    <source>
        <dbReference type="ARBA" id="ARBA00022962"/>
    </source>
</evidence>
<name>A0A6P1CXE1_9NOCA</name>
<proteinExistence type="predicted"/>
<feature type="non-terminal residue" evidence="3">
    <location>
        <position position="102"/>
    </location>
</feature>
<evidence type="ECO:0000313" key="3">
    <source>
        <dbReference type="EMBL" id="NEW37130.1"/>
    </source>
</evidence>
<dbReference type="EMBL" id="JAAGVB010000431">
    <property type="protein sequence ID" value="NEW37130.1"/>
    <property type="molecule type" value="Genomic_DNA"/>
</dbReference>
<organism evidence="3 4">
    <name type="scientific">Nocardia cyriacigeorgica</name>
    <dbReference type="NCBI Taxonomy" id="135487"/>
    <lineage>
        <taxon>Bacteria</taxon>
        <taxon>Bacillati</taxon>
        <taxon>Actinomycetota</taxon>
        <taxon>Actinomycetes</taxon>
        <taxon>Mycobacteriales</taxon>
        <taxon>Nocardiaceae</taxon>
        <taxon>Nocardia</taxon>
    </lineage>
</organism>
<dbReference type="PROSITE" id="PS51274">
    <property type="entry name" value="GATASE_COBBQ"/>
    <property type="match status" value="1"/>
</dbReference>
<dbReference type="PANTHER" id="PTHR21343:SF1">
    <property type="entry name" value="COBYRIC ACID SYNTHASE"/>
    <property type="match status" value="1"/>
</dbReference>
<comment type="caution">
    <text evidence="3">The sequence shown here is derived from an EMBL/GenBank/DDBJ whole genome shotgun (WGS) entry which is preliminary data.</text>
</comment>
<keyword evidence="1" id="KW-0315">Glutamine amidotransferase</keyword>
<dbReference type="InterPro" id="IPR029062">
    <property type="entry name" value="Class_I_gatase-like"/>
</dbReference>
<dbReference type="SUPFAM" id="SSF52317">
    <property type="entry name" value="Class I glutamine amidotransferase-like"/>
    <property type="match status" value="1"/>
</dbReference>
<dbReference type="GO" id="GO:0003824">
    <property type="term" value="F:catalytic activity"/>
    <property type="evidence" value="ECO:0007669"/>
    <property type="project" value="InterPro"/>
</dbReference>
<feature type="non-terminal residue" evidence="3">
    <location>
        <position position="1"/>
    </location>
</feature>